<dbReference type="Proteomes" id="UP000245754">
    <property type="component" value="Unassembled WGS sequence"/>
</dbReference>
<keyword evidence="1" id="KW-0732">Signal</keyword>
<gene>
    <name evidence="3" type="ORF">C7419_103135</name>
</gene>
<dbReference type="RefSeq" id="WP_258308025.1">
    <property type="nucleotide sequence ID" value="NZ_QGGT01000003.1"/>
</dbReference>
<dbReference type="Pfam" id="PF16036">
    <property type="entry name" value="Chalcone_3"/>
    <property type="match status" value="1"/>
</dbReference>
<proteinExistence type="predicted"/>
<feature type="domain" description="Chalcone isomerase" evidence="2">
    <location>
        <begin position="60"/>
        <end position="185"/>
    </location>
</feature>
<name>A0A316EQQ8_9BURK</name>
<evidence type="ECO:0000313" key="4">
    <source>
        <dbReference type="Proteomes" id="UP000245754"/>
    </source>
</evidence>
<feature type="signal peptide" evidence="1">
    <location>
        <begin position="1"/>
        <end position="28"/>
    </location>
</feature>
<sequence length="188" mass="20618">MRYPRPPRTAIALMATIAMMATMTAARAEAWRDAWPGTADARADIRMVGEGDFRWFGIRLYTAQLWAAHTPVTLDTPLALRLTYARGIAGERLTDTSMDEIKRLAAGTIPEATLDQWRAALSRVLPDVRAGDVLTGVYHPGQGARFYAGDRALGALEDAALARAFFSIWLDPSTRAPALRRHLLGLPS</sequence>
<reference evidence="3 4" key="1">
    <citation type="submission" date="2018-05" db="EMBL/GenBank/DDBJ databases">
        <title>Genomic Encyclopedia of Type Strains, Phase IV (KMG-V): Genome sequencing to study the core and pangenomes of soil and plant-associated prokaryotes.</title>
        <authorList>
            <person name="Whitman W."/>
        </authorList>
    </citation>
    <scope>NUCLEOTIDE SEQUENCE [LARGE SCALE GENOMIC DNA]</scope>
    <source>
        <strain evidence="3 4">SLV-132</strain>
    </source>
</reference>
<evidence type="ECO:0000256" key="1">
    <source>
        <dbReference type="SAM" id="SignalP"/>
    </source>
</evidence>
<evidence type="ECO:0000313" key="3">
    <source>
        <dbReference type="EMBL" id="PWK33816.1"/>
    </source>
</evidence>
<accession>A0A316EQQ8</accession>
<protein>
    <submittedName>
        <fullName evidence="3">Chalcone isomerase-like protein</fullName>
    </submittedName>
</protein>
<dbReference type="GO" id="GO:0016853">
    <property type="term" value="F:isomerase activity"/>
    <property type="evidence" value="ECO:0007669"/>
    <property type="project" value="UniProtKB-KW"/>
</dbReference>
<evidence type="ECO:0000259" key="2">
    <source>
        <dbReference type="Pfam" id="PF16036"/>
    </source>
</evidence>
<dbReference type="InterPro" id="IPR016087">
    <property type="entry name" value="Chalcone_isomerase"/>
</dbReference>
<organism evidence="3 4">
    <name type="scientific">Cupriavidus plantarum</name>
    <dbReference type="NCBI Taxonomy" id="942865"/>
    <lineage>
        <taxon>Bacteria</taxon>
        <taxon>Pseudomonadati</taxon>
        <taxon>Pseudomonadota</taxon>
        <taxon>Betaproteobacteria</taxon>
        <taxon>Burkholderiales</taxon>
        <taxon>Burkholderiaceae</taxon>
        <taxon>Cupriavidus</taxon>
    </lineage>
</organism>
<keyword evidence="3" id="KW-0413">Isomerase</keyword>
<dbReference type="AlphaFoldDB" id="A0A316EQQ8"/>
<dbReference type="EMBL" id="QGGT01000003">
    <property type="protein sequence ID" value="PWK33816.1"/>
    <property type="molecule type" value="Genomic_DNA"/>
</dbReference>
<comment type="caution">
    <text evidence="3">The sequence shown here is derived from an EMBL/GenBank/DDBJ whole genome shotgun (WGS) entry which is preliminary data.</text>
</comment>
<feature type="chain" id="PRO_5016448474" evidence="1">
    <location>
        <begin position="29"/>
        <end position="188"/>
    </location>
</feature>
<keyword evidence="4" id="KW-1185">Reference proteome</keyword>